<evidence type="ECO:0000256" key="1">
    <source>
        <dbReference type="ARBA" id="ARBA00022737"/>
    </source>
</evidence>
<dbReference type="GO" id="GO:0051015">
    <property type="term" value="F:actin filament binding"/>
    <property type="evidence" value="ECO:0007669"/>
    <property type="project" value="InterPro"/>
</dbReference>
<dbReference type="InterPro" id="IPR056434">
    <property type="entry name" value="Ig_GEX2_N"/>
</dbReference>
<name>A0AA88DV97_FICCA</name>
<reference evidence="6" key="1">
    <citation type="submission" date="2023-07" db="EMBL/GenBank/DDBJ databases">
        <title>draft genome sequence of fig (Ficus carica).</title>
        <authorList>
            <person name="Takahashi T."/>
            <person name="Nishimura K."/>
        </authorList>
    </citation>
    <scope>NUCLEOTIDE SEQUENCE</scope>
</reference>
<dbReference type="AlphaFoldDB" id="A0AA88DV97"/>
<proteinExistence type="predicted"/>
<dbReference type="InterPro" id="IPR017868">
    <property type="entry name" value="Filamin/ABP280_repeat-like"/>
</dbReference>
<evidence type="ECO:0000313" key="6">
    <source>
        <dbReference type="EMBL" id="GMN62381.1"/>
    </source>
</evidence>
<gene>
    <name evidence="6" type="ORF">TIFTF001_031471</name>
</gene>
<evidence type="ECO:0000259" key="5">
    <source>
        <dbReference type="Pfam" id="PF23616"/>
    </source>
</evidence>
<dbReference type="InterPro" id="IPR044801">
    <property type="entry name" value="Filamin"/>
</dbReference>
<keyword evidence="3" id="KW-0812">Transmembrane</keyword>
<feature type="domain" description="GEX2 N-terminal Ig-like" evidence="5">
    <location>
        <begin position="48"/>
        <end position="147"/>
    </location>
</feature>
<comment type="caution">
    <text evidence="6">The sequence shown here is derived from an EMBL/GenBank/DDBJ whole genome shotgun (WGS) entry which is preliminary data.</text>
</comment>
<dbReference type="Proteomes" id="UP001187192">
    <property type="component" value="Unassembled WGS sequence"/>
</dbReference>
<organism evidence="6 7">
    <name type="scientific">Ficus carica</name>
    <name type="common">Common fig</name>
    <dbReference type="NCBI Taxonomy" id="3494"/>
    <lineage>
        <taxon>Eukaryota</taxon>
        <taxon>Viridiplantae</taxon>
        <taxon>Streptophyta</taxon>
        <taxon>Embryophyta</taxon>
        <taxon>Tracheophyta</taxon>
        <taxon>Spermatophyta</taxon>
        <taxon>Magnoliopsida</taxon>
        <taxon>eudicotyledons</taxon>
        <taxon>Gunneridae</taxon>
        <taxon>Pentapetalae</taxon>
        <taxon>rosids</taxon>
        <taxon>fabids</taxon>
        <taxon>Rosales</taxon>
        <taxon>Moraceae</taxon>
        <taxon>Ficeae</taxon>
        <taxon>Ficus</taxon>
    </lineage>
</organism>
<feature type="domain" description="GEX2 N-terminal Ig-like" evidence="5">
    <location>
        <begin position="155"/>
        <end position="261"/>
    </location>
</feature>
<dbReference type="PROSITE" id="PS50194">
    <property type="entry name" value="FILAMIN_REPEAT"/>
    <property type="match status" value="1"/>
</dbReference>
<evidence type="ECO:0000256" key="3">
    <source>
        <dbReference type="SAM" id="Phobius"/>
    </source>
</evidence>
<keyword evidence="4" id="KW-0732">Signal</keyword>
<keyword evidence="3" id="KW-1133">Transmembrane helix</keyword>
<keyword evidence="3" id="KW-0472">Membrane</keyword>
<evidence type="ECO:0000256" key="4">
    <source>
        <dbReference type="SAM" id="SignalP"/>
    </source>
</evidence>
<feature type="repeat" description="Filamin" evidence="2">
    <location>
        <begin position="512"/>
        <end position="619"/>
    </location>
</feature>
<evidence type="ECO:0000256" key="2">
    <source>
        <dbReference type="PROSITE-ProRule" id="PRU00087"/>
    </source>
</evidence>
<dbReference type="Gene3D" id="2.60.40.3440">
    <property type="match status" value="1"/>
</dbReference>
<dbReference type="EMBL" id="BTGU01000128">
    <property type="protein sequence ID" value="GMN62381.1"/>
    <property type="molecule type" value="Genomic_DNA"/>
</dbReference>
<accession>A0AA88DV97</accession>
<dbReference type="GO" id="GO:0048235">
    <property type="term" value="P:pollen sperm cell differentiation"/>
    <property type="evidence" value="ECO:0007669"/>
    <property type="project" value="TreeGrafter"/>
</dbReference>
<dbReference type="Pfam" id="PF17963">
    <property type="entry name" value="Big_9"/>
    <property type="match status" value="1"/>
</dbReference>
<protein>
    <recommendedName>
        <fullName evidence="5">GEX2 N-terminal Ig-like domain-containing protein</fullName>
    </recommendedName>
</protein>
<evidence type="ECO:0000313" key="7">
    <source>
        <dbReference type="Proteomes" id="UP001187192"/>
    </source>
</evidence>
<dbReference type="Pfam" id="PF23616">
    <property type="entry name" value="Ig_GEX2_N"/>
    <property type="match status" value="2"/>
</dbReference>
<dbReference type="PANTHER" id="PTHR38537:SF8">
    <property type="entry name" value="FILAMIN-A"/>
    <property type="match status" value="1"/>
</dbReference>
<feature type="signal peptide" evidence="4">
    <location>
        <begin position="1"/>
        <end position="18"/>
    </location>
</feature>
<dbReference type="Gene3D" id="2.60.40.10">
    <property type="entry name" value="Immunoglobulins"/>
    <property type="match status" value="2"/>
</dbReference>
<dbReference type="FunFam" id="2.60.40.10:FF:002225">
    <property type="entry name" value="Gamete expressed 2"/>
    <property type="match status" value="1"/>
</dbReference>
<feature type="chain" id="PRO_5041681404" description="GEX2 N-terminal Ig-like domain-containing protein" evidence="4">
    <location>
        <begin position="19"/>
        <end position="1088"/>
    </location>
</feature>
<keyword evidence="7" id="KW-1185">Reference proteome</keyword>
<sequence length="1088" mass="120811">MASQILIIPLLALSLSFGFKLSTSVYHHHPHHHHDINYDLLAKEEPKPEFAFGWLDEKDTFKAGEIATIKIKVLNNFDKLHNNSFNPTLSVNGKTGNSSYVSGVLIDFGSNSDDWKIFFTTITAGLFNVMINEDSHQVFDSSLHFQVEPGRIYPSVCVASWMGYMNEFEAGTRARLGILPKDAFGNNVTSTSEDLNFHNFTLTALYPNNGSIASLLNITQIGWNGLGYISIDFIAVKAGNFFLLVQGRNQTLTGNPLAFKVNPGPLEVSNCVAKWNYEPNAWQLFSKMELFIHQQDQYGNLVPGLYEFDAEVVEKETNLTIPVPDLYFEEVVPGIQLFSFSNLEPGNFLLKISDSEHNKTISNMPYAYTVFIGYCNGSNSVINGSGLNNSIAGAMSEFSVYLRDSFQYSSPVELERLQVQIVRETDSHNILPRITPMQIINDITLSGRVRFEANGETELAPSPTVDLSNHSVENSSVLATDFNVVYTPDKSGIYGLHVYCGNILLNDGHSFTKEVKPGEVNISLSGVVKFAPKVPKQVKNEVVVQLMDSFNNPVMSQETSLKLEVTSMKNTSGFSNWKFVDNNDGSYTSHYVTDDIGTYQICASFDDKHLSPCPFEVNVYSSEYFPSAFDDKVSVWEDESIAFDALANDFFAGDNASILEFSQPSQGSLLQYGRLLRYTPHKDYYGNDSFTYSISDINGNIASASVNISVLTIPPQFISFPSQLQATEDEICPRFGGFSGFELRYSDVSENISVNLSAQFGTITLSPMLMQFWPIRSKLSAYNGGGEMKSLVLQGTVEAVDFALKSIQYFGNENFYGGDTIRLSTKNNNGVNNLDVPLFVDPINDPPFIHVPEFIILKSNEDDSLIYDPERDKFEFSIGDPDLHGFPGDDSLFMVIFSVEVDNGFLATSLPAELINTTEIRTMNSYQWQPLQTYVTISHHFTVKANGIRFRGTINDCNSVMKQLFYYGGDQGTVLTVTVNDMGNYGCYPDCAESESVPLYTEASINLIRRRPMSAFVSHALGSAIVIESIMVLGLGVVLLSFTCKCALVLVHERRNNAAFVTRTPEVAPSQASQNENVSSLFCLTTIN</sequence>
<dbReference type="SUPFAM" id="SSF81296">
    <property type="entry name" value="E set domains"/>
    <property type="match status" value="1"/>
</dbReference>
<dbReference type="InterPro" id="IPR013783">
    <property type="entry name" value="Ig-like_fold"/>
</dbReference>
<dbReference type="PANTHER" id="PTHR38537">
    <property type="entry name" value="JITTERBUG, ISOFORM N"/>
    <property type="match status" value="1"/>
</dbReference>
<dbReference type="InterPro" id="IPR014756">
    <property type="entry name" value="Ig_E-set"/>
</dbReference>
<keyword evidence="1" id="KW-0677">Repeat</keyword>
<feature type="transmembrane region" description="Helical" evidence="3">
    <location>
        <begin position="1030"/>
        <end position="1051"/>
    </location>
</feature>
<dbReference type="GO" id="GO:0030036">
    <property type="term" value="P:actin cytoskeleton organization"/>
    <property type="evidence" value="ECO:0007669"/>
    <property type="project" value="InterPro"/>
</dbReference>